<dbReference type="EMBL" id="JAMXLR010000092">
    <property type="protein sequence ID" value="MCO6047855.1"/>
    <property type="molecule type" value="Genomic_DNA"/>
</dbReference>
<feature type="compositionally biased region" description="Basic and acidic residues" evidence="1">
    <location>
        <begin position="1"/>
        <end position="13"/>
    </location>
</feature>
<evidence type="ECO:0000259" key="2">
    <source>
        <dbReference type="SMART" id="SM00959"/>
    </source>
</evidence>
<dbReference type="SMART" id="SM00959">
    <property type="entry name" value="Rho_N"/>
    <property type="match status" value="1"/>
</dbReference>
<dbReference type="InterPro" id="IPR036269">
    <property type="entry name" value="Rho_N_sf"/>
</dbReference>
<proteinExistence type="predicted"/>
<gene>
    <name evidence="3" type="ORF">NG895_28450</name>
</gene>
<reference evidence="3" key="1">
    <citation type="submission" date="2022-06" db="EMBL/GenBank/DDBJ databases">
        <title>Aeoliella straminimaris, a novel planctomycete from sediments.</title>
        <authorList>
            <person name="Vitorino I.R."/>
            <person name="Lage O.M."/>
        </authorList>
    </citation>
    <scope>NUCLEOTIDE SEQUENCE</scope>
    <source>
        <strain evidence="3">ICT_H6.2</strain>
    </source>
</reference>
<evidence type="ECO:0000313" key="3">
    <source>
        <dbReference type="EMBL" id="MCO6047855.1"/>
    </source>
</evidence>
<dbReference type="AlphaFoldDB" id="A0A9X2FEZ1"/>
<dbReference type="GO" id="GO:0006353">
    <property type="term" value="P:DNA-templated transcription termination"/>
    <property type="evidence" value="ECO:0007669"/>
    <property type="project" value="InterPro"/>
</dbReference>
<comment type="caution">
    <text evidence="3">The sequence shown here is derived from an EMBL/GenBank/DDBJ whole genome shotgun (WGS) entry which is preliminary data.</text>
</comment>
<protein>
    <submittedName>
        <fullName evidence="3">Rho termination factor N-terminal domain-containing protein</fullName>
    </submittedName>
</protein>
<organism evidence="3 4">
    <name type="scientific">Aeoliella straminimaris</name>
    <dbReference type="NCBI Taxonomy" id="2954799"/>
    <lineage>
        <taxon>Bacteria</taxon>
        <taxon>Pseudomonadati</taxon>
        <taxon>Planctomycetota</taxon>
        <taxon>Planctomycetia</taxon>
        <taxon>Pirellulales</taxon>
        <taxon>Lacipirellulaceae</taxon>
        <taxon>Aeoliella</taxon>
    </lineage>
</organism>
<feature type="compositionally biased region" description="Basic and acidic residues" evidence="1">
    <location>
        <begin position="81"/>
        <end position="90"/>
    </location>
</feature>
<dbReference type="RefSeq" id="WP_252855961.1">
    <property type="nucleotide sequence ID" value="NZ_JAMXLR010000092.1"/>
</dbReference>
<dbReference type="Pfam" id="PF07498">
    <property type="entry name" value="Rho_N"/>
    <property type="match status" value="1"/>
</dbReference>
<evidence type="ECO:0000313" key="4">
    <source>
        <dbReference type="Proteomes" id="UP001155241"/>
    </source>
</evidence>
<feature type="compositionally biased region" description="Basic and acidic residues" evidence="1">
    <location>
        <begin position="20"/>
        <end position="34"/>
    </location>
</feature>
<dbReference type="InterPro" id="IPR011112">
    <property type="entry name" value="Rho-like_N"/>
</dbReference>
<feature type="compositionally biased region" description="Polar residues" evidence="1">
    <location>
        <begin position="46"/>
        <end position="59"/>
    </location>
</feature>
<feature type="region of interest" description="Disordered" evidence="1">
    <location>
        <begin position="1"/>
        <end position="64"/>
    </location>
</feature>
<dbReference type="SUPFAM" id="SSF68912">
    <property type="entry name" value="Rho N-terminal domain-like"/>
    <property type="match status" value="1"/>
</dbReference>
<keyword evidence="4" id="KW-1185">Reference proteome</keyword>
<evidence type="ECO:0000256" key="1">
    <source>
        <dbReference type="SAM" id="MobiDB-lite"/>
    </source>
</evidence>
<dbReference type="Proteomes" id="UP001155241">
    <property type="component" value="Unassembled WGS sequence"/>
</dbReference>
<accession>A0A9X2FEZ1</accession>
<name>A0A9X2FEZ1_9BACT</name>
<sequence>MPRAWTNKDERQFKHVKQSAMDRGRSEDRAEEIAARTVNKHRRQSGETSNRTTQGTGNPNIKLEDRTVEELRNLASELDVEGRSKMKKAELVSAIRKRRS</sequence>
<dbReference type="Gene3D" id="1.10.720.10">
    <property type="match status" value="1"/>
</dbReference>
<feature type="region of interest" description="Disordered" evidence="1">
    <location>
        <begin position="81"/>
        <end position="100"/>
    </location>
</feature>
<feature type="domain" description="Rho termination factor-like N-terminal" evidence="2">
    <location>
        <begin position="62"/>
        <end position="100"/>
    </location>
</feature>